<gene>
    <name evidence="2" type="ORF">V5O48_012275</name>
</gene>
<evidence type="ECO:0000313" key="2">
    <source>
        <dbReference type="EMBL" id="KAL0569688.1"/>
    </source>
</evidence>
<sequence>MAGGNIDENTSIEGFRALTDIPLFLGYIISFLLQGVLIVQVFAYCIAFKADRRVDVDTPILLLVWIVFILEWVSTIIATLAALESLAVDGRLADLTFGLLFKSLSPLCGLVVLAVHAFYSFRIYVVGAHIAIPIVIFTLSIVQCLMVIIAGFKVDSAVN</sequence>
<keyword evidence="3" id="KW-1185">Reference proteome</keyword>
<keyword evidence="1" id="KW-1133">Transmembrane helix</keyword>
<feature type="transmembrane region" description="Helical" evidence="1">
    <location>
        <begin position="130"/>
        <end position="152"/>
    </location>
</feature>
<reference evidence="2 3" key="1">
    <citation type="submission" date="2024-02" db="EMBL/GenBank/DDBJ databases">
        <title>A draft genome for the cacao thread blight pathogen Marasmius crinis-equi.</title>
        <authorList>
            <person name="Cohen S.P."/>
            <person name="Baruah I.K."/>
            <person name="Amoako-Attah I."/>
            <person name="Bukari Y."/>
            <person name="Meinhardt L.W."/>
            <person name="Bailey B.A."/>
        </authorList>
    </citation>
    <scope>NUCLEOTIDE SEQUENCE [LARGE SCALE GENOMIC DNA]</scope>
    <source>
        <strain evidence="2 3">GH-76</strain>
    </source>
</reference>
<evidence type="ECO:0000313" key="3">
    <source>
        <dbReference type="Proteomes" id="UP001465976"/>
    </source>
</evidence>
<comment type="caution">
    <text evidence="2">The sequence shown here is derived from an EMBL/GenBank/DDBJ whole genome shotgun (WGS) entry which is preliminary data.</text>
</comment>
<feature type="transmembrane region" description="Helical" evidence="1">
    <location>
        <begin position="95"/>
        <end position="118"/>
    </location>
</feature>
<feature type="transmembrane region" description="Helical" evidence="1">
    <location>
        <begin position="24"/>
        <end position="48"/>
    </location>
</feature>
<dbReference type="Proteomes" id="UP001465976">
    <property type="component" value="Unassembled WGS sequence"/>
</dbReference>
<dbReference type="EMBL" id="JBAHYK010001069">
    <property type="protein sequence ID" value="KAL0569688.1"/>
    <property type="molecule type" value="Genomic_DNA"/>
</dbReference>
<protein>
    <recommendedName>
        <fullName evidence="4">Yip1 domain-containing protein</fullName>
    </recommendedName>
</protein>
<keyword evidence="1" id="KW-0472">Membrane</keyword>
<evidence type="ECO:0008006" key="4">
    <source>
        <dbReference type="Google" id="ProtNLM"/>
    </source>
</evidence>
<feature type="transmembrane region" description="Helical" evidence="1">
    <location>
        <begin position="60"/>
        <end position="83"/>
    </location>
</feature>
<keyword evidence="1" id="KW-0812">Transmembrane</keyword>
<accession>A0ABR3F3U7</accession>
<proteinExistence type="predicted"/>
<name>A0ABR3F3U7_9AGAR</name>
<evidence type="ECO:0000256" key="1">
    <source>
        <dbReference type="SAM" id="Phobius"/>
    </source>
</evidence>
<organism evidence="2 3">
    <name type="scientific">Marasmius crinis-equi</name>
    <dbReference type="NCBI Taxonomy" id="585013"/>
    <lineage>
        <taxon>Eukaryota</taxon>
        <taxon>Fungi</taxon>
        <taxon>Dikarya</taxon>
        <taxon>Basidiomycota</taxon>
        <taxon>Agaricomycotina</taxon>
        <taxon>Agaricomycetes</taxon>
        <taxon>Agaricomycetidae</taxon>
        <taxon>Agaricales</taxon>
        <taxon>Marasmiineae</taxon>
        <taxon>Marasmiaceae</taxon>
        <taxon>Marasmius</taxon>
    </lineage>
</organism>